<feature type="transmembrane region" description="Helical" evidence="1">
    <location>
        <begin position="56"/>
        <end position="77"/>
    </location>
</feature>
<dbReference type="OrthoDB" id="9929903at2"/>
<keyword evidence="1" id="KW-0812">Transmembrane</keyword>
<keyword evidence="1" id="KW-1133">Transmembrane helix</keyword>
<evidence type="ECO:0000313" key="2">
    <source>
        <dbReference type="EMBL" id="PAK21129.1"/>
    </source>
</evidence>
<dbReference type="Proteomes" id="UP000216943">
    <property type="component" value="Unassembled WGS sequence"/>
</dbReference>
<dbReference type="RefSeq" id="WP_095335002.1">
    <property type="nucleotide sequence ID" value="NZ_NQNY01000012.1"/>
</dbReference>
<reference evidence="3" key="1">
    <citation type="submission" date="2017-08" db="EMBL/GenBank/DDBJ databases">
        <authorList>
            <person name="Alvarez-Ponce D."/>
            <person name="Weitzman C.L."/>
            <person name="Tillett R.L."/>
            <person name="Sandmeier F.C."/>
            <person name="Tracy C.R."/>
        </authorList>
    </citation>
    <scope>NUCLEOTIDE SEQUENCE [LARGE SCALE GENOMIC DNA]</scope>
    <source>
        <strain evidence="3">723</strain>
    </source>
</reference>
<gene>
    <name evidence="2" type="ORF">CJJ23_03635</name>
</gene>
<evidence type="ECO:0000256" key="1">
    <source>
        <dbReference type="SAM" id="Phobius"/>
    </source>
</evidence>
<organism evidence="2 3">
    <name type="scientific">Mycoplasmopsis agassizii</name>
    <dbReference type="NCBI Taxonomy" id="33922"/>
    <lineage>
        <taxon>Bacteria</taxon>
        <taxon>Bacillati</taxon>
        <taxon>Mycoplasmatota</taxon>
        <taxon>Mycoplasmoidales</taxon>
        <taxon>Metamycoplasmataceae</taxon>
        <taxon>Mycoplasmopsis</taxon>
    </lineage>
</organism>
<name>A0A269TI41_9BACT</name>
<evidence type="ECO:0000313" key="3">
    <source>
        <dbReference type="Proteomes" id="UP000216943"/>
    </source>
</evidence>
<dbReference type="AlphaFoldDB" id="A0A269TI41"/>
<proteinExistence type="predicted"/>
<dbReference type="EMBL" id="NQNY01000012">
    <property type="protein sequence ID" value="PAK21129.1"/>
    <property type="molecule type" value="Genomic_DNA"/>
</dbReference>
<sequence length="154" mass="17866">MNKQKQKQLNKFSLLWRKFIASWTWRKIISIIVWNLIVILIILITSLVQGQNNNPANITMALFGVSLAVNLLMIISLKTGLYQNLMRPFNLKNKYTKEQLEQKKQKQVNNWWLRQIHQSEQNVIASDASITTFVINILLAILGIIIGVIIYYVA</sequence>
<feature type="transmembrane region" description="Helical" evidence="1">
    <location>
        <begin position="28"/>
        <end position="50"/>
    </location>
</feature>
<comment type="caution">
    <text evidence="2">The sequence shown here is derived from an EMBL/GenBank/DDBJ whole genome shotgun (WGS) entry which is preliminary data.</text>
</comment>
<accession>A0A269TI41</accession>
<feature type="transmembrane region" description="Helical" evidence="1">
    <location>
        <begin position="133"/>
        <end position="153"/>
    </location>
</feature>
<keyword evidence="1" id="KW-0472">Membrane</keyword>
<protein>
    <submittedName>
        <fullName evidence="2">Uncharacterized protein</fullName>
    </submittedName>
</protein>